<keyword evidence="4" id="KW-0812">Transmembrane</keyword>
<evidence type="ECO:0000313" key="6">
    <source>
        <dbReference type="WBParaSite" id="nRc.2.0.1.t37244-RA"/>
    </source>
</evidence>
<feature type="region of interest" description="Disordered" evidence="3">
    <location>
        <begin position="167"/>
        <end position="186"/>
    </location>
</feature>
<evidence type="ECO:0000256" key="1">
    <source>
        <dbReference type="ARBA" id="ARBA00022723"/>
    </source>
</evidence>
<organism evidence="5 6">
    <name type="scientific">Romanomermis culicivorax</name>
    <name type="common">Nematode worm</name>
    <dbReference type="NCBI Taxonomy" id="13658"/>
    <lineage>
        <taxon>Eukaryota</taxon>
        <taxon>Metazoa</taxon>
        <taxon>Ecdysozoa</taxon>
        <taxon>Nematoda</taxon>
        <taxon>Enoplea</taxon>
        <taxon>Dorylaimia</taxon>
        <taxon>Mermithida</taxon>
        <taxon>Mermithoidea</taxon>
        <taxon>Mermithidae</taxon>
        <taxon>Romanomermis</taxon>
    </lineage>
</organism>
<keyword evidence="5" id="KW-1185">Reference proteome</keyword>
<reference evidence="6" key="1">
    <citation type="submission" date="2022-11" db="UniProtKB">
        <authorList>
            <consortium name="WormBaseParasite"/>
        </authorList>
    </citation>
    <scope>IDENTIFICATION</scope>
</reference>
<keyword evidence="1" id="KW-0479">Metal-binding</keyword>
<dbReference type="WBParaSite" id="nRc.2.0.1.t37244-RA">
    <property type="protein sequence ID" value="nRc.2.0.1.t37244-RA"/>
    <property type="gene ID" value="nRc.2.0.1.g37244"/>
</dbReference>
<dbReference type="PANTHER" id="PTHR45911">
    <property type="entry name" value="C2 DOMAIN-CONTAINING PROTEIN"/>
    <property type="match status" value="1"/>
</dbReference>
<dbReference type="GO" id="GO:0030672">
    <property type="term" value="C:synaptic vesicle membrane"/>
    <property type="evidence" value="ECO:0007669"/>
    <property type="project" value="TreeGrafter"/>
</dbReference>
<evidence type="ECO:0000256" key="3">
    <source>
        <dbReference type="SAM" id="MobiDB-lite"/>
    </source>
</evidence>
<protein>
    <submittedName>
        <fullName evidence="6">Uncharacterized protein</fullName>
    </submittedName>
</protein>
<dbReference type="PANTHER" id="PTHR45911:SF4">
    <property type="entry name" value="MULTIPLE C2 AND TRANSMEMBRANE DOMAIN-CONTAINING PROTEIN"/>
    <property type="match status" value="1"/>
</dbReference>
<proteinExistence type="predicted"/>
<evidence type="ECO:0000256" key="4">
    <source>
        <dbReference type="SAM" id="Phobius"/>
    </source>
</evidence>
<sequence length="186" mass="20686">MLGVSKNLLRVNQNLLRVQTPTCNGHTLPLNTFNFAVPFLSVLAIGVLTFMTIVLYLLPLRLLVLIWGVNKFTKKLRSPNAVPNNELLDFLSRVPCDDEIVSGFWSRDTKMIETEVQFEGKFGMGGLSIVTTDYLSIDKNRLIIIPSSEKVCRISTRPSDRDAVFGVQIGTPSSASNSTTKKRKTP</sequence>
<keyword evidence="2" id="KW-0106">Calcium</keyword>
<evidence type="ECO:0000256" key="2">
    <source>
        <dbReference type="ARBA" id="ARBA00022837"/>
    </source>
</evidence>
<dbReference type="GO" id="GO:0046928">
    <property type="term" value="P:regulation of neurotransmitter secretion"/>
    <property type="evidence" value="ECO:0007669"/>
    <property type="project" value="TreeGrafter"/>
</dbReference>
<accession>A0A915KH24</accession>
<keyword evidence="4" id="KW-0472">Membrane</keyword>
<dbReference type="GO" id="GO:0005509">
    <property type="term" value="F:calcium ion binding"/>
    <property type="evidence" value="ECO:0007669"/>
    <property type="project" value="TreeGrafter"/>
</dbReference>
<name>A0A915KH24_ROMCU</name>
<feature type="transmembrane region" description="Helical" evidence="4">
    <location>
        <begin position="39"/>
        <end position="67"/>
    </location>
</feature>
<dbReference type="AlphaFoldDB" id="A0A915KH24"/>
<feature type="compositionally biased region" description="Polar residues" evidence="3">
    <location>
        <begin position="170"/>
        <end position="179"/>
    </location>
</feature>
<evidence type="ECO:0000313" key="5">
    <source>
        <dbReference type="Proteomes" id="UP000887565"/>
    </source>
</evidence>
<keyword evidence="4" id="KW-1133">Transmembrane helix</keyword>
<dbReference type="Proteomes" id="UP000887565">
    <property type="component" value="Unplaced"/>
</dbReference>